<dbReference type="Proteomes" id="UP000012062">
    <property type="component" value="Unassembled WGS sequence"/>
</dbReference>
<name>M5ESJ1_9HYPH</name>
<dbReference type="EMBL" id="CAUM01000111">
    <property type="protein sequence ID" value="CCV06973.1"/>
    <property type="molecule type" value="Genomic_DNA"/>
</dbReference>
<evidence type="ECO:0000313" key="1">
    <source>
        <dbReference type="EMBL" id="CCV06973.1"/>
    </source>
</evidence>
<accession>M5ESJ1</accession>
<comment type="caution">
    <text evidence="1">The sequence shown here is derived from an EMBL/GenBank/DDBJ whole genome shotgun (WGS) entry which is preliminary data.</text>
</comment>
<sequence>MIVGDNDSVHLNYPNALWIN</sequence>
<protein>
    <submittedName>
        <fullName evidence="1">Uncharacterized protein</fullName>
    </submittedName>
</protein>
<proteinExistence type="predicted"/>
<evidence type="ECO:0000313" key="2">
    <source>
        <dbReference type="Proteomes" id="UP000012062"/>
    </source>
</evidence>
<dbReference type="AlphaFoldDB" id="M5ESJ1"/>
<gene>
    <name evidence="1" type="ORF">MESS2_440078</name>
</gene>
<organism evidence="1 2">
    <name type="scientific">Mesorhizobium metallidurans STM 2683</name>
    <dbReference type="NCBI Taxonomy" id="1297569"/>
    <lineage>
        <taxon>Bacteria</taxon>
        <taxon>Pseudomonadati</taxon>
        <taxon>Pseudomonadota</taxon>
        <taxon>Alphaproteobacteria</taxon>
        <taxon>Hyphomicrobiales</taxon>
        <taxon>Phyllobacteriaceae</taxon>
        <taxon>Mesorhizobium</taxon>
    </lineage>
</organism>
<reference evidence="1 2" key="1">
    <citation type="submission" date="2013-02" db="EMBL/GenBank/DDBJ databases">
        <authorList>
            <person name="Genoscope - CEA"/>
        </authorList>
    </citation>
    <scope>NUCLEOTIDE SEQUENCE [LARGE SCALE GENOMIC DNA]</scope>
    <source>
        <strain evidence="1 2">STM 2683</strain>
    </source>
</reference>
<keyword evidence="2" id="KW-1185">Reference proteome</keyword>